<reference evidence="2" key="2">
    <citation type="submission" date="2025-05" db="UniProtKB">
        <authorList>
            <consortium name="EnsemblMetazoa"/>
        </authorList>
    </citation>
    <scope>IDENTIFICATION</scope>
    <source>
        <strain evidence="2">Foshan</strain>
    </source>
</reference>
<keyword evidence="3" id="KW-1185">Reference proteome</keyword>
<dbReference type="Proteomes" id="UP000069940">
    <property type="component" value="Unassembled WGS sequence"/>
</dbReference>
<dbReference type="GeneID" id="115265703"/>
<evidence type="ECO:0000313" key="3">
    <source>
        <dbReference type="Proteomes" id="UP000069940"/>
    </source>
</evidence>
<keyword evidence="1" id="KW-0812">Transmembrane</keyword>
<dbReference type="EnsemblMetazoa" id="AALFPA23_013192.R19086">
    <property type="protein sequence ID" value="AALFPA23_013192.P19086"/>
    <property type="gene ID" value="AALFPA23_013192"/>
</dbReference>
<accession>A0ABM1YY91</accession>
<dbReference type="Pfam" id="PF04736">
    <property type="entry name" value="Eclosion"/>
    <property type="match status" value="1"/>
</dbReference>
<evidence type="ECO:0000256" key="1">
    <source>
        <dbReference type="SAM" id="Phobius"/>
    </source>
</evidence>
<sequence>MCIKAIVNTMSQHQFPLFCGKTQDFHRQHTSRMNSKANLFLILAVIGAAVLIDHVQSNPAVDLFGGYEIISVCMTNCAQCKRMYGTFFNGQLCAEACLEFKGKIVPDCEDIGSIAGFLNRAELKKFA</sequence>
<name>A0ABM1YY91_AEDAL</name>
<reference evidence="3" key="1">
    <citation type="journal article" date="2015" name="Proc. Natl. Acad. Sci. U.S.A.">
        <title>Genome sequence of the Asian Tiger mosquito, Aedes albopictus, reveals insights into its biology, genetics, and evolution.</title>
        <authorList>
            <person name="Chen X.G."/>
            <person name="Jiang X."/>
            <person name="Gu J."/>
            <person name="Xu M."/>
            <person name="Wu Y."/>
            <person name="Deng Y."/>
            <person name="Zhang C."/>
            <person name="Bonizzoni M."/>
            <person name="Dermauw W."/>
            <person name="Vontas J."/>
            <person name="Armbruster P."/>
            <person name="Huang X."/>
            <person name="Yang Y."/>
            <person name="Zhang H."/>
            <person name="He W."/>
            <person name="Peng H."/>
            <person name="Liu Y."/>
            <person name="Wu K."/>
            <person name="Chen J."/>
            <person name="Lirakis M."/>
            <person name="Topalis P."/>
            <person name="Van Leeuwen T."/>
            <person name="Hall A.B."/>
            <person name="Jiang X."/>
            <person name="Thorpe C."/>
            <person name="Mueller R.L."/>
            <person name="Sun C."/>
            <person name="Waterhouse R.M."/>
            <person name="Yan G."/>
            <person name="Tu Z.J."/>
            <person name="Fang X."/>
            <person name="James A.A."/>
        </authorList>
    </citation>
    <scope>NUCLEOTIDE SEQUENCE [LARGE SCALE GENOMIC DNA]</scope>
    <source>
        <strain evidence="3">Foshan</strain>
    </source>
</reference>
<organism evidence="2 3">
    <name type="scientific">Aedes albopictus</name>
    <name type="common">Asian tiger mosquito</name>
    <name type="synonym">Stegomyia albopicta</name>
    <dbReference type="NCBI Taxonomy" id="7160"/>
    <lineage>
        <taxon>Eukaryota</taxon>
        <taxon>Metazoa</taxon>
        <taxon>Ecdysozoa</taxon>
        <taxon>Arthropoda</taxon>
        <taxon>Hexapoda</taxon>
        <taxon>Insecta</taxon>
        <taxon>Pterygota</taxon>
        <taxon>Neoptera</taxon>
        <taxon>Endopterygota</taxon>
        <taxon>Diptera</taxon>
        <taxon>Nematocera</taxon>
        <taxon>Culicoidea</taxon>
        <taxon>Culicidae</taxon>
        <taxon>Culicinae</taxon>
        <taxon>Aedini</taxon>
        <taxon>Aedes</taxon>
        <taxon>Stegomyia</taxon>
    </lineage>
</organism>
<keyword evidence="1" id="KW-0472">Membrane</keyword>
<dbReference type="InterPro" id="IPR006825">
    <property type="entry name" value="Eclosion"/>
</dbReference>
<protein>
    <recommendedName>
        <fullName evidence="4">Eclosion hormone</fullName>
    </recommendedName>
</protein>
<evidence type="ECO:0008006" key="4">
    <source>
        <dbReference type="Google" id="ProtNLM"/>
    </source>
</evidence>
<proteinExistence type="predicted"/>
<evidence type="ECO:0000313" key="2">
    <source>
        <dbReference type="EnsemblMetazoa" id="AALFPA23_013192.P19086"/>
    </source>
</evidence>
<keyword evidence="1" id="KW-1133">Transmembrane helix</keyword>
<dbReference type="RefSeq" id="XP_029727526.2">
    <property type="nucleotide sequence ID" value="XM_029871666.2"/>
</dbReference>
<feature type="transmembrane region" description="Helical" evidence="1">
    <location>
        <begin position="37"/>
        <end position="55"/>
    </location>
</feature>